<dbReference type="OrthoDB" id="183980at2"/>
<feature type="transmembrane region" description="Helical" evidence="1">
    <location>
        <begin position="345"/>
        <end position="366"/>
    </location>
</feature>
<dbReference type="EMBL" id="LSZO01000188">
    <property type="protein sequence ID" value="KXU36119.1"/>
    <property type="molecule type" value="Genomic_DNA"/>
</dbReference>
<evidence type="ECO:0000313" key="3">
    <source>
        <dbReference type="EMBL" id="KXU36119.1"/>
    </source>
</evidence>
<reference evidence="3 4" key="1">
    <citation type="submission" date="2016-02" db="EMBL/GenBank/DDBJ databases">
        <authorList>
            <person name="Wen L."/>
            <person name="He K."/>
            <person name="Yang H."/>
        </authorList>
    </citation>
    <scope>NUCLEOTIDE SEQUENCE [LARGE SCALE GENOMIC DNA]</scope>
    <source>
        <strain evidence="3 4">CV58</strain>
    </source>
</reference>
<dbReference type="RefSeq" id="WP_068391988.1">
    <property type="nucleotide sequence ID" value="NZ_LSZO01000188.1"/>
</dbReference>
<feature type="transmembrane region" description="Helical" evidence="1">
    <location>
        <begin position="252"/>
        <end position="270"/>
    </location>
</feature>
<evidence type="ECO:0000259" key="2">
    <source>
        <dbReference type="Pfam" id="PF13559"/>
    </source>
</evidence>
<proteinExistence type="predicted"/>
<gene>
    <name evidence="3" type="ORF">AXE65_05555</name>
</gene>
<dbReference type="AlphaFoldDB" id="A0A139SNH6"/>
<dbReference type="Pfam" id="PF13559">
    <property type="entry name" value="DUF4129"/>
    <property type="match status" value="1"/>
</dbReference>
<feature type="transmembrane region" description="Helical" evidence="1">
    <location>
        <begin position="147"/>
        <end position="175"/>
    </location>
</feature>
<dbReference type="InterPro" id="IPR025403">
    <property type="entry name" value="TgpA-like_C"/>
</dbReference>
<accession>A0A139SNH6</accession>
<keyword evidence="1" id="KW-0472">Membrane</keyword>
<evidence type="ECO:0000256" key="1">
    <source>
        <dbReference type="SAM" id="Phobius"/>
    </source>
</evidence>
<protein>
    <recommendedName>
        <fullName evidence="2">Protein-glutamine gamma-glutamyltransferase-like C-terminal domain-containing protein</fullName>
    </recommendedName>
</protein>
<evidence type="ECO:0000313" key="4">
    <source>
        <dbReference type="Proteomes" id="UP000072660"/>
    </source>
</evidence>
<feature type="transmembrane region" description="Helical" evidence="1">
    <location>
        <begin position="207"/>
        <end position="231"/>
    </location>
</feature>
<name>A0A139SNH6_9GAMM</name>
<keyword evidence="4" id="KW-1185">Reference proteome</keyword>
<dbReference type="Proteomes" id="UP000072660">
    <property type="component" value="Unassembled WGS sequence"/>
</dbReference>
<sequence length="505" mass="57869">MHLTDASVVLRQRSAWEAVDLGLLLARKHSALLLISQALVTLPVFALISLCLWQHPAYAYLLFWWLKPLYERLPLYILSRALFGQTPRLKEALRALPKLLGQQFFASLLWRRLSLWRSFAQPVVQLEGLQGKARRERLRILGQKDSATASGLTLIGVHIELLLWLGLCLLAFLLLPQQLWTLDDLLNINNWILSDEESRLHYHLSNLAYALVLVFWQPIYAACGFTLYLNRRTHLEGWDIELKFRALRQRKTVNPLLLLVPVLLAASLALPSPALAQGEELGPDKERLLQQSLTSKAAQDEIKTLLDAPPFTNRKTQTEWQWDNKASLISVIKAWFSWLFFLHDLAQWIQIVLWSVVISLFALLAWRWRHWLATFFQPRHLRKKAKVAPPAVLFGLEVTPESLPEDLLAAVRGLWDHKPREALGLFYRGLLSRLLHQFNLPLTSAHTEGEVLALARSLQQSELTDFCTQLTDCWQRTAYGHELPGASLKEPLCQSWQALFEGQAA</sequence>
<organism evidence="3 4">
    <name type="scientific">Ventosimonas gracilis</name>
    <dbReference type="NCBI Taxonomy" id="1680762"/>
    <lineage>
        <taxon>Bacteria</taxon>
        <taxon>Pseudomonadati</taxon>
        <taxon>Pseudomonadota</taxon>
        <taxon>Gammaproteobacteria</taxon>
        <taxon>Pseudomonadales</taxon>
        <taxon>Ventosimonadaceae</taxon>
        <taxon>Ventosimonas</taxon>
    </lineage>
</organism>
<feature type="domain" description="Protein-glutamine gamma-glutamyltransferase-like C-terminal" evidence="2">
    <location>
        <begin position="427"/>
        <end position="487"/>
    </location>
</feature>
<keyword evidence="1" id="KW-1133">Transmembrane helix</keyword>
<comment type="caution">
    <text evidence="3">The sequence shown here is derived from an EMBL/GenBank/DDBJ whole genome shotgun (WGS) entry which is preliminary data.</text>
</comment>
<feature type="transmembrane region" description="Helical" evidence="1">
    <location>
        <begin position="31"/>
        <end position="53"/>
    </location>
</feature>
<keyword evidence="1" id="KW-0812">Transmembrane</keyword>